<comment type="caution">
    <text evidence="2">The sequence shown here is derived from an EMBL/GenBank/DDBJ whole genome shotgun (WGS) entry which is preliminary data.</text>
</comment>
<protein>
    <submittedName>
        <fullName evidence="2">Uncharacterized protein</fullName>
    </submittedName>
</protein>
<organism evidence="2">
    <name type="scientific">uncultured bacterium</name>
    <name type="common">gcode 4</name>
    <dbReference type="NCBI Taxonomy" id="1234023"/>
    <lineage>
        <taxon>Bacteria</taxon>
        <taxon>environmental samples</taxon>
    </lineage>
</organism>
<name>K2AYF6_9BACT</name>
<reference evidence="2" key="1">
    <citation type="journal article" date="2012" name="Science">
        <title>Fermentation, hydrogen, and sulfur metabolism in multiple uncultivated bacterial phyla.</title>
        <authorList>
            <person name="Wrighton K.C."/>
            <person name="Thomas B.C."/>
            <person name="Sharon I."/>
            <person name="Miller C.S."/>
            <person name="Castelle C.J."/>
            <person name="VerBerkmoes N.C."/>
            <person name="Wilkins M.J."/>
            <person name="Hettich R.L."/>
            <person name="Lipton M.S."/>
            <person name="Williams K.H."/>
            <person name="Long P.E."/>
            <person name="Banfield J.F."/>
        </authorList>
    </citation>
    <scope>NUCLEOTIDE SEQUENCE [LARGE SCALE GENOMIC DNA]</scope>
</reference>
<keyword evidence="1" id="KW-0812">Transmembrane</keyword>
<sequence>MKSTLKTLVSKIGNWLLISIWFILGIWIFGIIYATYTWTTQAPVTSGSPLTSTIWNDMVNNMGYLKENVEWVASKFWTLTSWKMCTTDWTKVNCNSDIPSVASLQSQIDALATRVCPTWYTMSSSNTANIWEDIFPSFTTIGNITDTCDWWIVAAYTSCPVTSNNTCTDTYYSFATATYYNRTVTCRFAYVCK</sequence>
<gene>
    <name evidence="2" type="ORF">ACD_49C00009G0016</name>
</gene>
<feature type="transmembrane region" description="Helical" evidence="1">
    <location>
        <begin position="12"/>
        <end position="36"/>
    </location>
</feature>
<keyword evidence="1" id="KW-1133">Transmembrane helix</keyword>
<dbReference type="AlphaFoldDB" id="K2AYF6"/>
<proteinExistence type="predicted"/>
<dbReference type="EMBL" id="AMFJ01021595">
    <property type="protein sequence ID" value="EKD66791.1"/>
    <property type="molecule type" value="Genomic_DNA"/>
</dbReference>
<accession>K2AYF6</accession>
<keyword evidence="1" id="KW-0472">Membrane</keyword>
<evidence type="ECO:0000313" key="2">
    <source>
        <dbReference type="EMBL" id="EKD66791.1"/>
    </source>
</evidence>
<evidence type="ECO:0000256" key="1">
    <source>
        <dbReference type="SAM" id="Phobius"/>
    </source>
</evidence>